<dbReference type="InterPro" id="IPR013126">
    <property type="entry name" value="Hsp_70_fam"/>
</dbReference>
<evidence type="ECO:0000313" key="4">
    <source>
        <dbReference type="EMBL" id="CAL8119801.1"/>
    </source>
</evidence>
<keyword evidence="3" id="KW-0067">ATP-binding</keyword>
<evidence type="ECO:0000256" key="3">
    <source>
        <dbReference type="ARBA" id="ARBA00022840"/>
    </source>
</evidence>
<accession>A0ABP1R9F3</accession>
<dbReference type="SUPFAM" id="SSF53067">
    <property type="entry name" value="Actin-like ATPase domain"/>
    <property type="match status" value="2"/>
</dbReference>
<dbReference type="EMBL" id="CAXLJM020000061">
    <property type="protein sequence ID" value="CAL8119801.1"/>
    <property type="molecule type" value="Genomic_DNA"/>
</dbReference>
<dbReference type="Gene3D" id="3.90.640.10">
    <property type="entry name" value="Actin, Chain A, domain 4"/>
    <property type="match status" value="1"/>
</dbReference>
<dbReference type="PANTHER" id="PTHR19375">
    <property type="entry name" value="HEAT SHOCK PROTEIN 70KDA"/>
    <property type="match status" value="1"/>
</dbReference>
<comment type="similarity">
    <text evidence="1">Belongs to the heat shock protein 70 family.</text>
</comment>
<dbReference type="Pfam" id="PF00012">
    <property type="entry name" value="HSP70"/>
    <property type="match status" value="1"/>
</dbReference>
<dbReference type="Gene3D" id="3.30.420.40">
    <property type="match status" value="2"/>
</dbReference>
<dbReference type="Proteomes" id="UP001642540">
    <property type="component" value="Unassembled WGS sequence"/>
</dbReference>
<dbReference type="InterPro" id="IPR043129">
    <property type="entry name" value="ATPase_NBD"/>
</dbReference>
<name>A0ABP1R9F3_9HEXA</name>
<dbReference type="Gene3D" id="3.30.30.30">
    <property type="match status" value="1"/>
</dbReference>
<evidence type="ECO:0000256" key="1">
    <source>
        <dbReference type="ARBA" id="ARBA00007381"/>
    </source>
</evidence>
<proteinExistence type="inferred from homology"/>
<reference evidence="4 5" key="1">
    <citation type="submission" date="2024-08" db="EMBL/GenBank/DDBJ databases">
        <authorList>
            <person name="Cucini C."/>
            <person name="Frati F."/>
        </authorList>
    </citation>
    <scope>NUCLEOTIDE SEQUENCE [LARGE SCALE GENOMIC DNA]</scope>
</reference>
<evidence type="ECO:0000256" key="2">
    <source>
        <dbReference type="ARBA" id="ARBA00022741"/>
    </source>
</evidence>
<comment type="caution">
    <text evidence="4">The sequence shown here is derived from an EMBL/GenBank/DDBJ whole genome shotgun (WGS) entry which is preliminary data.</text>
</comment>
<gene>
    <name evidence="4" type="ORF">ODALV1_LOCUS18724</name>
</gene>
<protein>
    <submittedName>
        <fullName evidence="4">Uncharacterized protein</fullName>
    </submittedName>
</protein>
<sequence>MIPQYDESREKFSSMASYVGVGDCDGLVGQYAKSSVEKFSEFRHIIWNLKLIYYPNTADYNWWINKYCTWNIGETVSIDGSTYLIATVVSKLFQKLKKNAEKFLNHSAKNCVVTVDDEFDESAKCDIIKAVELAGFTGVTLLEECGSAVLLFKHIVNLQIFNKKVLLLNFGMIFKCYALEVSDTDYTMLSNIRNLYFYGVSVIHQLVEYCINVFCTVDNVKRSELDSDAKFNYQKQRVWSACEKAIKSLSVTQTAKISVSNFYKGKELRVEITIVKMEEILNSCFTDALNYISSCISAASLSLETIDEIIISVTEVYCLLQDGPLSELKC</sequence>
<organism evidence="4 5">
    <name type="scientific">Orchesella dallaii</name>
    <dbReference type="NCBI Taxonomy" id="48710"/>
    <lineage>
        <taxon>Eukaryota</taxon>
        <taxon>Metazoa</taxon>
        <taxon>Ecdysozoa</taxon>
        <taxon>Arthropoda</taxon>
        <taxon>Hexapoda</taxon>
        <taxon>Collembola</taxon>
        <taxon>Entomobryomorpha</taxon>
        <taxon>Entomobryoidea</taxon>
        <taxon>Orchesellidae</taxon>
        <taxon>Orchesellinae</taxon>
        <taxon>Orchesella</taxon>
    </lineage>
</organism>
<evidence type="ECO:0000313" key="5">
    <source>
        <dbReference type="Proteomes" id="UP001642540"/>
    </source>
</evidence>
<keyword evidence="2" id="KW-0547">Nucleotide-binding</keyword>
<keyword evidence="5" id="KW-1185">Reference proteome</keyword>